<feature type="domain" description="GPI inositol-deacylase PGAP1-like alpha/beta" evidence="12">
    <location>
        <begin position="132"/>
        <end position="358"/>
    </location>
</feature>
<proteinExistence type="inferred from homology"/>
<comment type="caution">
    <text evidence="13">The sequence shown here is derived from an EMBL/GenBank/DDBJ whole genome shotgun (WGS) entry which is preliminary data.</text>
</comment>
<dbReference type="InterPro" id="IPR012908">
    <property type="entry name" value="PGAP1-ab_dom-like"/>
</dbReference>
<keyword evidence="4 10" id="KW-0812">Transmembrane</keyword>
<feature type="transmembrane region" description="Helical" evidence="10">
    <location>
        <begin position="726"/>
        <end position="745"/>
    </location>
</feature>
<feature type="transmembrane region" description="Helical" evidence="10">
    <location>
        <begin position="671"/>
        <end position="691"/>
    </location>
</feature>
<dbReference type="AlphaFoldDB" id="A0AAV5SA98"/>
<evidence type="ECO:0000256" key="8">
    <source>
        <dbReference type="ARBA" id="ARBA00022989"/>
    </source>
</evidence>
<feature type="transmembrane region" description="Helical" evidence="10">
    <location>
        <begin position="757"/>
        <end position="786"/>
    </location>
</feature>
<dbReference type="InterPro" id="IPR029058">
    <property type="entry name" value="AB_hydrolase_fold"/>
</dbReference>
<dbReference type="SUPFAM" id="SSF53474">
    <property type="entry name" value="alpha/beta-Hydrolases"/>
    <property type="match status" value="1"/>
</dbReference>
<dbReference type="PANTHER" id="PTHR15495">
    <property type="entry name" value="NEGATIVE REGULATOR OF VESICLE FORMATION-RELATED"/>
    <property type="match status" value="1"/>
</dbReference>
<evidence type="ECO:0000256" key="4">
    <source>
        <dbReference type="ARBA" id="ARBA00022692"/>
    </source>
</evidence>
<gene>
    <name evidence="13" type="ORF">PENTCL1PPCAC_2306</name>
</gene>
<evidence type="ECO:0000313" key="14">
    <source>
        <dbReference type="Proteomes" id="UP001432027"/>
    </source>
</evidence>
<dbReference type="GO" id="GO:0015031">
    <property type="term" value="P:protein transport"/>
    <property type="evidence" value="ECO:0007669"/>
    <property type="project" value="UniProtKB-KW"/>
</dbReference>
<evidence type="ECO:0000256" key="2">
    <source>
        <dbReference type="ARBA" id="ARBA00006931"/>
    </source>
</evidence>
<comment type="similarity">
    <text evidence="2 10">Belongs to the GPI inositol-deacylase family.</text>
</comment>
<dbReference type="GO" id="GO:0006505">
    <property type="term" value="P:GPI anchor metabolic process"/>
    <property type="evidence" value="ECO:0007669"/>
    <property type="project" value="TreeGrafter"/>
</dbReference>
<keyword evidence="14" id="KW-1185">Reference proteome</keyword>
<comment type="subcellular location">
    <subcellularLocation>
        <location evidence="1">Endoplasmic reticulum membrane</location>
        <topology evidence="1">Multi-pass membrane protein</topology>
    </subcellularLocation>
</comment>
<evidence type="ECO:0000256" key="11">
    <source>
        <dbReference type="SAM" id="MobiDB-lite"/>
    </source>
</evidence>
<dbReference type="InterPro" id="IPR039529">
    <property type="entry name" value="PGAP1/BST1"/>
</dbReference>
<dbReference type="Pfam" id="PF07819">
    <property type="entry name" value="PGAP1"/>
    <property type="match status" value="1"/>
</dbReference>
<evidence type="ECO:0000256" key="7">
    <source>
        <dbReference type="ARBA" id="ARBA00022927"/>
    </source>
</evidence>
<keyword evidence="9 10" id="KW-0472">Membrane</keyword>
<dbReference type="GO" id="GO:0006888">
    <property type="term" value="P:endoplasmic reticulum to Golgi vesicle-mediated transport"/>
    <property type="evidence" value="ECO:0007669"/>
    <property type="project" value="TreeGrafter"/>
</dbReference>
<evidence type="ECO:0000256" key="6">
    <source>
        <dbReference type="ARBA" id="ARBA00022824"/>
    </source>
</evidence>
<feature type="transmembrane region" description="Helical" evidence="10">
    <location>
        <begin position="635"/>
        <end position="659"/>
    </location>
</feature>
<dbReference type="EMBL" id="BTSX01000001">
    <property type="protein sequence ID" value="GMS80131.1"/>
    <property type="molecule type" value="Genomic_DNA"/>
</dbReference>
<evidence type="ECO:0000256" key="9">
    <source>
        <dbReference type="ARBA" id="ARBA00023136"/>
    </source>
</evidence>
<dbReference type="GO" id="GO:0005789">
    <property type="term" value="C:endoplasmic reticulum membrane"/>
    <property type="evidence" value="ECO:0007669"/>
    <property type="project" value="UniProtKB-SubCell"/>
</dbReference>
<sequence>MVRHQANNPRRRPDVFQPDGGRRFDDYLHDEQHPNPLETAARLRREKKERYKRVCSTWIWVEIPLFLVLLATLWMAFSYHQMLHHKNECEMSYIYRPLIFLPIHVRGNTIAKYSLMRYHEGYTDENIFKIDIPVLFVPGSSGSGKQVRSLATTLMNRTAAMGMKFKSRFVLFACDFDEEFSFLSGATLIRQREFVVKSIETIMQKYSPTGVKKLLLFGHSFGGTILHSLPAHPRVDLKWMDLVITLGAPINGPPFMADHYMEMFYEKTIKAWDDRETELSHVTLVSFSGGIKDFMVPDHLARSPFKYTKDMEVIAGSRDTRVLFRPSWSLSDVRCPVDHNCLAWCNQLVKHISSMVIDYGMEWKWPNDGRMKASRQVVKDFYSNRIGAERRKPASKEIPPLFNNSIYIQQEERRVKMTAQFPYVTIDLDLKQYDLVVYIRSKAVNCPIDTKAIHADLTFRSAENFTSYSIQDGEWMYLRIMPSFPETHRLKGTLRIGGTPGCEYEVESRYEVIGTVYRRLMDSTTLPFVVFYTLFFLAIIPVMRQNRLPPPFDYIYADLPHYFYTVMYLMGSVLAAFVTVACRFTVERNLATYLIWAMGARLATLIITRPGQPIVRQISRFVEWCPPLVRLTSRFLLAMTTLFIGYFNINLGYAFILFLNLFKVGGHSKNGMCLIIFSISILISIGLAGNVRDGPAGIFQRSIYELNPKGYMEALSNIFYDHPHPLLFSFITSSFSFLLNFTQILQQIDASTKEKIVGVLYSLLTIAIIRVTNLESMAIATSYYIFFFETLKDYKELKAGDGKEID</sequence>
<evidence type="ECO:0000259" key="12">
    <source>
        <dbReference type="Pfam" id="PF07819"/>
    </source>
</evidence>
<organism evidence="13 14">
    <name type="scientific">Pristionchus entomophagus</name>
    <dbReference type="NCBI Taxonomy" id="358040"/>
    <lineage>
        <taxon>Eukaryota</taxon>
        <taxon>Metazoa</taxon>
        <taxon>Ecdysozoa</taxon>
        <taxon>Nematoda</taxon>
        <taxon>Chromadorea</taxon>
        <taxon>Rhabditida</taxon>
        <taxon>Rhabditina</taxon>
        <taxon>Diplogasteromorpha</taxon>
        <taxon>Diplogasteroidea</taxon>
        <taxon>Neodiplogasteridae</taxon>
        <taxon>Pristionchus</taxon>
    </lineage>
</organism>
<evidence type="ECO:0000256" key="1">
    <source>
        <dbReference type="ARBA" id="ARBA00004477"/>
    </source>
</evidence>
<evidence type="ECO:0000256" key="10">
    <source>
        <dbReference type="RuleBase" id="RU365011"/>
    </source>
</evidence>
<reference evidence="13" key="1">
    <citation type="submission" date="2023-10" db="EMBL/GenBank/DDBJ databases">
        <title>Genome assembly of Pristionchus species.</title>
        <authorList>
            <person name="Yoshida K."/>
            <person name="Sommer R.J."/>
        </authorList>
    </citation>
    <scope>NUCLEOTIDE SEQUENCE</scope>
    <source>
        <strain evidence="13">RS0144</strain>
    </source>
</reference>
<feature type="transmembrane region" description="Helical" evidence="10">
    <location>
        <begin position="57"/>
        <end position="77"/>
    </location>
</feature>
<keyword evidence="7 10" id="KW-0653">Protein transport</keyword>
<keyword evidence="5 10" id="KW-0378">Hydrolase</keyword>
<keyword evidence="6 10" id="KW-0256">Endoplasmic reticulum</keyword>
<evidence type="ECO:0000256" key="5">
    <source>
        <dbReference type="ARBA" id="ARBA00022801"/>
    </source>
</evidence>
<feature type="region of interest" description="Disordered" evidence="11">
    <location>
        <begin position="1"/>
        <end position="20"/>
    </location>
</feature>
<dbReference type="Proteomes" id="UP001432027">
    <property type="component" value="Unassembled WGS sequence"/>
</dbReference>
<dbReference type="Gene3D" id="3.40.50.1820">
    <property type="entry name" value="alpha/beta hydrolase"/>
    <property type="match status" value="1"/>
</dbReference>
<comment type="function">
    <text evidence="10">Involved in inositol deacylation of GPI-anchored proteins which plays important roles in the quality control and ER-associated degradation of GPI-anchored proteins.</text>
</comment>
<evidence type="ECO:0000313" key="13">
    <source>
        <dbReference type="EMBL" id="GMS80131.1"/>
    </source>
</evidence>
<keyword evidence="3 10" id="KW-0813">Transport</keyword>
<dbReference type="GO" id="GO:0050185">
    <property type="term" value="F:phosphatidylinositol deacylase activity"/>
    <property type="evidence" value="ECO:0007669"/>
    <property type="project" value="TreeGrafter"/>
</dbReference>
<dbReference type="EC" id="3.1.-.-" evidence="10"/>
<protein>
    <recommendedName>
        <fullName evidence="10">GPI inositol-deacylase</fullName>
        <ecNumber evidence="10">3.1.-.-</ecNumber>
    </recommendedName>
</protein>
<feature type="transmembrane region" description="Helical" evidence="10">
    <location>
        <begin position="563"/>
        <end position="586"/>
    </location>
</feature>
<keyword evidence="8 10" id="KW-1133">Transmembrane helix</keyword>
<evidence type="ECO:0000256" key="3">
    <source>
        <dbReference type="ARBA" id="ARBA00022448"/>
    </source>
</evidence>
<accession>A0AAV5SA98</accession>
<feature type="transmembrane region" description="Helical" evidence="10">
    <location>
        <begin position="525"/>
        <end position="543"/>
    </location>
</feature>
<name>A0AAV5SA98_9BILA</name>
<dbReference type="PANTHER" id="PTHR15495:SF7">
    <property type="entry name" value="GPI INOSITOL-DEACYLASE"/>
    <property type="match status" value="1"/>
</dbReference>